<dbReference type="EMBL" id="SUNJ01011352">
    <property type="protein sequence ID" value="TPP58953.1"/>
    <property type="molecule type" value="Genomic_DNA"/>
</dbReference>
<evidence type="ECO:0000313" key="2">
    <source>
        <dbReference type="Proteomes" id="UP000316759"/>
    </source>
</evidence>
<dbReference type="OrthoDB" id="10621100at2759"/>
<dbReference type="AlphaFoldDB" id="A0A504YD17"/>
<accession>A0A504YD17</accession>
<name>A0A504YD17_FASGI</name>
<sequence>MAAFLIPIKLRQPYVSGCQFLNNMTPENAAHLGESYRLCTVTLLSKSANWDENSWLEDGLLPPRLLIRCWLVAHARTDLGSVRTFFSKLFITWLNADNYSYTECRTALSGT</sequence>
<proteinExistence type="predicted"/>
<protein>
    <submittedName>
        <fullName evidence="1">Uncharacterized protein</fullName>
    </submittedName>
</protein>
<gene>
    <name evidence="1" type="ORF">FGIG_11094</name>
</gene>
<dbReference type="Proteomes" id="UP000316759">
    <property type="component" value="Unassembled WGS sequence"/>
</dbReference>
<evidence type="ECO:0000313" key="1">
    <source>
        <dbReference type="EMBL" id="TPP58953.1"/>
    </source>
</evidence>
<keyword evidence="2" id="KW-1185">Reference proteome</keyword>
<comment type="caution">
    <text evidence="1">The sequence shown here is derived from an EMBL/GenBank/DDBJ whole genome shotgun (WGS) entry which is preliminary data.</text>
</comment>
<organism evidence="1 2">
    <name type="scientific">Fasciola gigantica</name>
    <name type="common">Giant liver fluke</name>
    <dbReference type="NCBI Taxonomy" id="46835"/>
    <lineage>
        <taxon>Eukaryota</taxon>
        <taxon>Metazoa</taxon>
        <taxon>Spiralia</taxon>
        <taxon>Lophotrochozoa</taxon>
        <taxon>Platyhelminthes</taxon>
        <taxon>Trematoda</taxon>
        <taxon>Digenea</taxon>
        <taxon>Plagiorchiida</taxon>
        <taxon>Echinostomata</taxon>
        <taxon>Echinostomatoidea</taxon>
        <taxon>Fasciolidae</taxon>
        <taxon>Fasciola</taxon>
    </lineage>
</organism>
<reference evidence="1 2" key="1">
    <citation type="submission" date="2019-04" db="EMBL/GenBank/DDBJ databases">
        <title>Annotation for the trematode Fasciola gigantica.</title>
        <authorList>
            <person name="Choi Y.-J."/>
        </authorList>
    </citation>
    <scope>NUCLEOTIDE SEQUENCE [LARGE SCALE GENOMIC DNA]</scope>
    <source>
        <strain evidence="1">Uganda_cow_1</strain>
    </source>
</reference>